<dbReference type="PANTHER" id="PTHR33055">
    <property type="entry name" value="TRANSPOSASE FOR INSERTION SEQUENCE ELEMENT IS1111A"/>
    <property type="match status" value="1"/>
</dbReference>
<protein>
    <recommendedName>
        <fullName evidence="1">Transposase IS116/IS110/IS902 C-terminal domain-containing protein</fullName>
    </recommendedName>
</protein>
<dbReference type="GO" id="GO:0006313">
    <property type="term" value="P:DNA transposition"/>
    <property type="evidence" value="ECO:0007669"/>
    <property type="project" value="InterPro"/>
</dbReference>
<dbReference type="AlphaFoldDB" id="A0A418ZPI7"/>
<feature type="domain" description="Transposase IS116/IS110/IS902 C-terminal" evidence="1">
    <location>
        <begin position="33"/>
        <end position="83"/>
    </location>
</feature>
<dbReference type="Pfam" id="PF02371">
    <property type="entry name" value="Transposase_20"/>
    <property type="match status" value="1"/>
</dbReference>
<sequence length="112" mass="11964">MWVLLEELAIIEGRIKAVTGKVEPYASQHDAVSRLVTIPGIRAIGATAIVAAAGDGRQFRKARNLAAWLAPVPAEHSPGRAERFTTSALPSCICRRMRHPGAKATGEAPKRA</sequence>
<name>A0A418ZPI7_9RHOB</name>
<dbReference type="Proteomes" id="UP000285530">
    <property type="component" value="Unassembled WGS sequence"/>
</dbReference>
<dbReference type="GO" id="GO:0003677">
    <property type="term" value="F:DNA binding"/>
    <property type="evidence" value="ECO:0007669"/>
    <property type="project" value="InterPro"/>
</dbReference>
<comment type="caution">
    <text evidence="2">The sequence shown here is derived from an EMBL/GenBank/DDBJ whole genome shotgun (WGS) entry which is preliminary data.</text>
</comment>
<dbReference type="OrthoDB" id="8261795at2"/>
<dbReference type="RefSeq" id="WP_119887878.1">
    <property type="nucleotide sequence ID" value="NZ_QZEV01000188.1"/>
</dbReference>
<dbReference type="EMBL" id="QZEV01000188">
    <property type="protein sequence ID" value="RJK94698.1"/>
    <property type="molecule type" value="Genomic_DNA"/>
</dbReference>
<evidence type="ECO:0000313" key="2">
    <source>
        <dbReference type="EMBL" id="RJK94698.1"/>
    </source>
</evidence>
<dbReference type="GO" id="GO:0004803">
    <property type="term" value="F:transposase activity"/>
    <property type="evidence" value="ECO:0007669"/>
    <property type="project" value="InterPro"/>
</dbReference>
<keyword evidence="3" id="KW-1185">Reference proteome</keyword>
<gene>
    <name evidence="2" type="ORF">D3P06_18470</name>
</gene>
<proteinExistence type="predicted"/>
<dbReference type="PANTHER" id="PTHR33055:SF3">
    <property type="entry name" value="PUTATIVE TRANSPOSASE FOR IS117-RELATED"/>
    <property type="match status" value="1"/>
</dbReference>
<dbReference type="InterPro" id="IPR003346">
    <property type="entry name" value="Transposase_20"/>
</dbReference>
<organism evidence="2 3">
    <name type="scientific">Paracoccus aestuarii</name>
    <dbReference type="NCBI Taxonomy" id="453842"/>
    <lineage>
        <taxon>Bacteria</taxon>
        <taxon>Pseudomonadati</taxon>
        <taxon>Pseudomonadota</taxon>
        <taxon>Alphaproteobacteria</taxon>
        <taxon>Rhodobacterales</taxon>
        <taxon>Paracoccaceae</taxon>
        <taxon>Paracoccus</taxon>
    </lineage>
</organism>
<evidence type="ECO:0000313" key="3">
    <source>
        <dbReference type="Proteomes" id="UP000285530"/>
    </source>
</evidence>
<reference evidence="2 3" key="1">
    <citation type="submission" date="2018-09" db="EMBL/GenBank/DDBJ databases">
        <title>Paracoccus onubensis nov. sp. a moderate halophilic bacterium isolated from Gruta de las Maravillas (Aracena, Spain).</title>
        <authorList>
            <person name="Jurado V."/>
            <person name="Gutierrez-Patricio S."/>
            <person name="Gonzalez-Pimentel J.L."/>
            <person name="Laiz L."/>
            <person name="Saiz-Jimenez C."/>
        </authorList>
    </citation>
    <scope>NUCLEOTIDE SEQUENCE [LARGE SCALE GENOMIC DNA]</scope>
    <source>
        <strain evidence="2 3">DSM 19484</strain>
    </source>
</reference>
<dbReference type="InterPro" id="IPR047650">
    <property type="entry name" value="Transpos_IS110"/>
</dbReference>
<evidence type="ECO:0000259" key="1">
    <source>
        <dbReference type="Pfam" id="PF02371"/>
    </source>
</evidence>
<accession>A0A418ZPI7</accession>